<feature type="signal peptide" evidence="1">
    <location>
        <begin position="1"/>
        <end position="18"/>
    </location>
</feature>
<dbReference type="PANTHER" id="PTHR46333:SF2">
    <property type="entry name" value="CYTOKINESIS PROTEIN 3"/>
    <property type="match status" value="1"/>
</dbReference>
<proteinExistence type="predicted"/>
<reference evidence="3 6" key="3">
    <citation type="submission" date="2018-03" db="EMBL/GenBank/DDBJ databases">
        <title>Genomic Encyclopedia of Archaeal and Bacterial Type Strains, Phase II (KMG-II): from individual species to whole genera.</title>
        <authorList>
            <person name="Goeker M."/>
        </authorList>
    </citation>
    <scope>NUCLEOTIDE SEQUENCE [LARGE SCALE GENOMIC DNA]</scope>
    <source>
        <strain evidence="3 6">DSM 17797</strain>
    </source>
</reference>
<dbReference type="AlphaFoldDB" id="A0A1M5MKC6"/>
<dbReference type="SUPFAM" id="SSF54001">
    <property type="entry name" value="Cysteine proteinases"/>
    <property type="match status" value="1"/>
</dbReference>
<reference evidence="4" key="2">
    <citation type="submission" date="2016-11" db="EMBL/GenBank/DDBJ databases">
        <authorList>
            <person name="Jaros S."/>
            <person name="Januszkiewicz K."/>
            <person name="Wedrychowicz H."/>
        </authorList>
    </citation>
    <scope>NUCLEOTIDE SEQUENCE [LARGE SCALE GENOMIC DNA]</scope>
    <source>
        <strain evidence="4">DSM 19729</strain>
    </source>
</reference>
<feature type="chain" id="PRO_5012229084" evidence="1">
    <location>
        <begin position="19"/>
        <end position="396"/>
    </location>
</feature>
<reference evidence="5" key="1">
    <citation type="submission" date="2016-11" db="EMBL/GenBank/DDBJ databases">
        <authorList>
            <person name="Varghese N."/>
            <person name="Submissions S."/>
        </authorList>
    </citation>
    <scope>NUCLEOTIDE SEQUENCE [LARGE SCALE GENOMIC DNA]</scope>
    <source>
        <strain evidence="5">DSM 19729</strain>
    </source>
</reference>
<dbReference type="Gene3D" id="3.10.620.30">
    <property type="match status" value="1"/>
</dbReference>
<keyword evidence="1" id="KW-0732">Signal</keyword>
<gene>
    <name evidence="3" type="ORF">BC624_10363</name>
    <name evidence="4" type="ORF">SAMN05443373_10462</name>
</gene>
<organism evidence="4 5">
    <name type="scientific">Flavobacterium granuli</name>
    <dbReference type="NCBI Taxonomy" id="280093"/>
    <lineage>
        <taxon>Bacteria</taxon>
        <taxon>Pseudomonadati</taxon>
        <taxon>Bacteroidota</taxon>
        <taxon>Flavobacteriia</taxon>
        <taxon>Flavobacteriales</taxon>
        <taxon>Flavobacteriaceae</taxon>
        <taxon>Flavobacterium</taxon>
    </lineage>
</organism>
<evidence type="ECO:0000313" key="6">
    <source>
        <dbReference type="Proteomes" id="UP000237771"/>
    </source>
</evidence>
<dbReference type="RefSeq" id="WP_072942229.1">
    <property type="nucleotide sequence ID" value="NZ_FQWO01000004.1"/>
</dbReference>
<evidence type="ECO:0000256" key="1">
    <source>
        <dbReference type="SAM" id="SignalP"/>
    </source>
</evidence>
<sequence>MRHTLLLLSCFCSFFVLAQKKQKIQNNYDLIDAKMDKMPLAYAQSMDSVSHYIKSNFETESDKIRAVFYWTANTISYDTENMFLVNFEEKPQDRVVKILNTKKGICVDYANVFKEIANLLGMKTFVVQGYVKTNGVVNNLAHVWNAAKIDDKWYLFDPTWGSGYVINGVFTRRINNEYFKADPEIMINTHMPFDYLWQFREYPIGNQEFINGVYLGDDTKQKFDFVNEIIRLESLSRVDQCKESIVRIEKGGMKNQHVSQAYISKKRELMFEEDNVRRVKFEKVQAKFREVANQFSMSIVQLNNFIDYRNKRFQPPLPDKEIKRMIQEPIDRLLDTKDSILYLEENIDEQNRVNLEGLKSSIAQTLERSDKHLQFVKTYLATKSGSTGKRVTPKTK</sequence>
<dbReference type="OrthoDB" id="9788327at2"/>
<evidence type="ECO:0000313" key="4">
    <source>
        <dbReference type="EMBL" id="SHG77904.1"/>
    </source>
</evidence>
<dbReference type="Pfam" id="PF01841">
    <property type="entry name" value="Transglut_core"/>
    <property type="match status" value="1"/>
</dbReference>
<dbReference type="Proteomes" id="UP000237771">
    <property type="component" value="Unassembled WGS sequence"/>
</dbReference>
<dbReference type="EMBL" id="PVUB01000003">
    <property type="protein sequence ID" value="PRZ24989.1"/>
    <property type="molecule type" value="Genomic_DNA"/>
</dbReference>
<evidence type="ECO:0000313" key="5">
    <source>
        <dbReference type="Proteomes" id="UP000184384"/>
    </source>
</evidence>
<evidence type="ECO:0000313" key="3">
    <source>
        <dbReference type="EMBL" id="PRZ24989.1"/>
    </source>
</evidence>
<dbReference type="InterPro" id="IPR052557">
    <property type="entry name" value="CAP/Cytokinesis_protein"/>
</dbReference>
<keyword evidence="6" id="KW-1185">Reference proteome</keyword>
<dbReference type="SMART" id="SM00460">
    <property type="entry name" value="TGc"/>
    <property type="match status" value="1"/>
</dbReference>
<dbReference type="EMBL" id="FQWO01000004">
    <property type="protein sequence ID" value="SHG77904.1"/>
    <property type="molecule type" value="Genomic_DNA"/>
</dbReference>
<dbReference type="InterPro" id="IPR002931">
    <property type="entry name" value="Transglutaminase-like"/>
</dbReference>
<dbReference type="InterPro" id="IPR038765">
    <property type="entry name" value="Papain-like_cys_pep_sf"/>
</dbReference>
<protein>
    <submittedName>
        <fullName evidence="3">Transglutaminase superfamily protein</fullName>
    </submittedName>
    <submittedName>
        <fullName evidence="4">Transglutaminase-like superfamily protein</fullName>
    </submittedName>
</protein>
<accession>A0A1M5MKC6</accession>
<feature type="domain" description="Transglutaminase-like" evidence="2">
    <location>
        <begin position="98"/>
        <end position="160"/>
    </location>
</feature>
<dbReference type="GO" id="GO:0005737">
    <property type="term" value="C:cytoplasm"/>
    <property type="evidence" value="ECO:0007669"/>
    <property type="project" value="TreeGrafter"/>
</dbReference>
<name>A0A1M5MKC6_9FLAO</name>
<dbReference type="Proteomes" id="UP000184384">
    <property type="component" value="Unassembled WGS sequence"/>
</dbReference>
<dbReference type="PANTHER" id="PTHR46333">
    <property type="entry name" value="CYTOKINESIS PROTEIN 3"/>
    <property type="match status" value="1"/>
</dbReference>
<evidence type="ECO:0000259" key="2">
    <source>
        <dbReference type="SMART" id="SM00460"/>
    </source>
</evidence>